<evidence type="ECO:0000313" key="1">
    <source>
        <dbReference type="EMBL" id="EXG81599.1"/>
    </source>
</evidence>
<gene>
    <name evidence="1" type="ORF">CryarDRAFT_2716</name>
</gene>
<dbReference type="OrthoDB" id="9836313at2"/>
<proteinExistence type="predicted"/>
<sequence>MTLPTDRLFDGWCPDPGHPRLEESINPVSERDAGWCTECQAWWAPDPSWALGIESVDLTVPGRGGDFTLWRVDAGELNASRGGVPAVLARYRDRTLTGWGETE</sequence>
<keyword evidence="2" id="KW-1185">Reference proteome</keyword>
<organism evidence="1 2">
    <name type="scientific">Cryptosporangium arvum DSM 44712</name>
    <dbReference type="NCBI Taxonomy" id="927661"/>
    <lineage>
        <taxon>Bacteria</taxon>
        <taxon>Bacillati</taxon>
        <taxon>Actinomycetota</taxon>
        <taxon>Actinomycetes</taxon>
        <taxon>Cryptosporangiales</taxon>
        <taxon>Cryptosporangiaceae</taxon>
        <taxon>Cryptosporangium</taxon>
    </lineage>
</organism>
<dbReference type="EMBL" id="JFBT01000001">
    <property type="protein sequence ID" value="EXG81599.1"/>
    <property type="molecule type" value="Genomic_DNA"/>
</dbReference>
<name>A0A010ZSD6_9ACTN</name>
<reference evidence="1 2" key="1">
    <citation type="submission" date="2013-07" db="EMBL/GenBank/DDBJ databases">
        <authorList>
            <consortium name="DOE Joint Genome Institute"/>
            <person name="Eisen J."/>
            <person name="Huntemann M."/>
            <person name="Han J."/>
            <person name="Chen A."/>
            <person name="Kyrpides N."/>
            <person name="Mavromatis K."/>
            <person name="Markowitz V."/>
            <person name="Palaniappan K."/>
            <person name="Ivanova N."/>
            <person name="Schaumberg A."/>
            <person name="Pati A."/>
            <person name="Liolios K."/>
            <person name="Nordberg H.P."/>
            <person name="Cantor M.N."/>
            <person name="Hua S.X."/>
            <person name="Woyke T."/>
        </authorList>
    </citation>
    <scope>NUCLEOTIDE SEQUENCE [LARGE SCALE GENOMIC DNA]</scope>
    <source>
        <strain evidence="1 2">DSM 44712</strain>
    </source>
</reference>
<accession>A0A010ZSD6</accession>
<protein>
    <submittedName>
        <fullName evidence="1">Uncharacterized protein</fullName>
    </submittedName>
</protein>
<dbReference type="AlphaFoldDB" id="A0A010ZSD6"/>
<dbReference type="Proteomes" id="UP000021053">
    <property type="component" value="Unassembled WGS sequence"/>
</dbReference>
<dbReference type="HOGENOM" id="CLU_2259067_0_0_11"/>
<comment type="caution">
    <text evidence="1">The sequence shown here is derived from an EMBL/GenBank/DDBJ whole genome shotgun (WGS) entry which is preliminary data.</text>
</comment>
<dbReference type="RefSeq" id="WP_157017632.1">
    <property type="nucleotide sequence ID" value="NZ_KK073874.1"/>
</dbReference>
<evidence type="ECO:0000313" key="2">
    <source>
        <dbReference type="Proteomes" id="UP000021053"/>
    </source>
</evidence>